<evidence type="ECO:0000256" key="2">
    <source>
        <dbReference type="ARBA" id="ARBA00004882"/>
    </source>
</evidence>
<comment type="function">
    <text evidence="1 14">Converts 2,5-diamino-6-(ribosylamino)-4(3h)-pyrimidinone 5'-phosphate into 5-amino-6-(ribosylamino)-2,4(1h,3h)-pyrimidinedione 5'-phosphate.</text>
</comment>
<evidence type="ECO:0000256" key="14">
    <source>
        <dbReference type="PIRNR" id="PIRNR006769"/>
    </source>
</evidence>
<dbReference type="RefSeq" id="WP_074431620.1">
    <property type="nucleotide sequence ID" value="NZ_CCSE01000001.1"/>
</dbReference>
<dbReference type="NCBIfam" id="TIGR00326">
    <property type="entry name" value="eubact_ribD"/>
    <property type="match status" value="1"/>
</dbReference>
<comment type="catalytic activity">
    <reaction evidence="13 14">
        <text>2,5-diamino-6-hydroxy-4-(5-phosphoribosylamino)-pyrimidine + H2O + H(+) = 5-amino-6-(5-phospho-D-ribosylamino)uracil + NH4(+)</text>
        <dbReference type="Rhea" id="RHEA:21868"/>
        <dbReference type="ChEBI" id="CHEBI:15377"/>
        <dbReference type="ChEBI" id="CHEBI:15378"/>
        <dbReference type="ChEBI" id="CHEBI:28938"/>
        <dbReference type="ChEBI" id="CHEBI:58453"/>
        <dbReference type="ChEBI" id="CHEBI:58614"/>
        <dbReference type="EC" id="3.5.4.26"/>
    </reaction>
</comment>
<comment type="similarity">
    <text evidence="4 14">In the N-terminal section; belongs to the cytidine and deoxycytidylate deaminase family.</text>
</comment>
<dbReference type="EMBL" id="CCSE01000001">
    <property type="protein sequence ID" value="CEA01927.1"/>
    <property type="molecule type" value="Genomic_DNA"/>
</dbReference>
<keyword evidence="8 14" id="KW-0862">Zinc</keyword>
<evidence type="ECO:0000256" key="12">
    <source>
        <dbReference type="ARBA" id="ARBA00049861"/>
    </source>
</evidence>
<evidence type="ECO:0000256" key="8">
    <source>
        <dbReference type="ARBA" id="ARBA00022833"/>
    </source>
</evidence>
<dbReference type="InterPro" id="IPR050765">
    <property type="entry name" value="Riboflavin_Biosynth_HTPR"/>
</dbReference>
<keyword evidence="9 14" id="KW-0521">NADP</keyword>
<comment type="similarity">
    <text evidence="5 14">In the C-terminal section; belongs to the HTP reductase family.</text>
</comment>
<dbReference type="InterPro" id="IPR011549">
    <property type="entry name" value="RibD_C"/>
</dbReference>
<evidence type="ECO:0000256" key="16">
    <source>
        <dbReference type="PIRSR" id="PIRSR006769-2"/>
    </source>
</evidence>
<dbReference type="GO" id="GO:0008703">
    <property type="term" value="F:5-amino-6-(5-phosphoribosylamino)uracil reductase activity"/>
    <property type="evidence" value="ECO:0007669"/>
    <property type="project" value="UniProtKB-EC"/>
</dbReference>
<organism evidence="19 20">
    <name type="scientific">Jeotgalicoccus saudimassiliensis</name>
    <dbReference type="NCBI Taxonomy" id="1461582"/>
    <lineage>
        <taxon>Bacteria</taxon>
        <taxon>Bacillati</taxon>
        <taxon>Bacillota</taxon>
        <taxon>Bacilli</taxon>
        <taxon>Bacillales</taxon>
        <taxon>Staphylococcaceae</taxon>
        <taxon>Jeotgalicoccus</taxon>
    </lineage>
</organism>
<name>A0A078M916_9STAP</name>
<dbReference type="GO" id="GO:0008835">
    <property type="term" value="F:diaminohydroxyphosphoribosylaminopyrimidine deaminase activity"/>
    <property type="evidence" value="ECO:0007669"/>
    <property type="project" value="UniProtKB-EC"/>
</dbReference>
<evidence type="ECO:0000256" key="1">
    <source>
        <dbReference type="ARBA" id="ARBA00002151"/>
    </source>
</evidence>
<dbReference type="PANTHER" id="PTHR38011">
    <property type="entry name" value="DIHYDROFOLATE REDUCTASE FAMILY PROTEIN (AFU_ORTHOLOGUE AFUA_8G06820)"/>
    <property type="match status" value="1"/>
</dbReference>
<feature type="binding site" evidence="16">
    <location>
        <position position="195"/>
    </location>
    <ligand>
        <name>NADP(+)</name>
        <dbReference type="ChEBI" id="CHEBI:58349"/>
    </ligand>
</feature>
<keyword evidence="6 14" id="KW-0686">Riboflavin biosynthesis</keyword>
<evidence type="ECO:0000256" key="7">
    <source>
        <dbReference type="ARBA" id="ARBA00022723"/>
    </source>
</evidence>
<evidence type="ECO:0000256" key="11">
    <source>
        <dbReference type="ARBA" id="ARBA00023268"/>
    </source>
</evidence>
<dbReference type="InterPro" id="IPR004794">
    <property type="entry name" value="Eubact_RibD"/>
</dbReference>
<dbReference type="InterPro" id="IPR016192">
    <property type="entry name" value="APOBEC/CMP_deaminase_Zn-bd"/>
</dbReference>
<dbReference type="eggNOG" id="COG1985">
    <property type="taxonomic scope" value="Bacteria"/>
</dbReference>
<keyword evidence="7 14" id="KW-0479">Metal-binding</keyword>
<dbReference type="PANTHER" id="PTHR38011:SF7">
    <property type="entry name" value="2,5-DIAMINO-6-RIBOSYLAMINO-4(3H)-PYRIMIDINONE 5'-PHOSPHATE REDUCTASE"/>
    <property type="match status" value="1"/>
</dbReference>
<feature type="binding site" evidence="16">
    <location>
        <position position="277"/>
    </location>
    <ligand>
        <name>substrate</name>
    </ligand>
</feature>
<dbReference type="PROSITE" id="PS51747">
    <property type="entry name" value="CYT_DCMP_DEAMINASES_2"/>
    <property type="match status" value="1"/>
</dbReference>
<dbReference type="PIRSF" id="PIRSF006769">
    <property type="entry name" value="RibD"/>
    <property type="match status" value="1"/>
</dbReference>
<dbReference type="InterPro" id="IPR016193">
    <property type="entry name" value="Cytidine_deaminase-like"/>
</dbReference>
<dbReference type="SUPFAM" id="SSF53927">
    <property type="entry name" value="Cytidine deaminase-like"/>
    <property type="match status" value="1"/>
</dbReference>
<feature type="domain" description="CMP/dCMP-type deaminase" evidence="18">
    <location>
        <begin position="1"/>
        <end position="119"/>
    </location>
</feature>
<feature type="binding site" evidence="16">
    <location>
        <position position="163"/>
    </location>
    <ligand>
        <name>substrate</name>
    </ligand>
</feature>
<evidence type="ECO:0000256" key="17">
    <source>
        <dbReference type="PIRSR" id="PIRSR006769-3"/>
    </source>
</evidence>
<dbReference type="UniPathway" id="UPA00275">
    <property type="reaction ID" value="UER00401"/>
</dbReference>
<protein>
    <recommendedName>
        <fullName evidence="14">Riboflavin biosynthesis protein RibD</fullName>
    </recommendedName>
    <domain>
        <recommendedName>
            <fullName evidence="14">Diaminohydroxyphosphoribosylaminopyrimidine deaminase</fullName>
            <shortName evidence="14">DRAP deaminase</shortName>
            <ecNumber evidence="14">3.5.4.26</ecNumber>
        </recommendedName>
        <alternativeName>
            <fullName evidence="14">Riboflavin-specific deaminase</fullName>
        </alternativeName>
    </domain>
    <domain>
        <recommendedName>
            <fullName evidence="14">5-amino-6-(5-phosphoribosylamino)uracil reductase</fullName>
            <ecNumber evidence="14">1.1.1.193</ecNumber>
        </recommendedName>
        <alternativeName>
            <fullName evidence="14">HTP reductase</fullName>
        </alternativeName>
    </domain>
</protein>
<dbReference type="GO" id="GO:0008270">
    <property type="term" value="F:zinc ion binding"/>
    <property type="evidence" value="ECO:0007669"/>
    <property type="project" value="InterPro"/>
</dbReference>
<keyword evidence="20" id="KW-1185">Reference proteome</keyword>
<keyword evidence="14" id="KW-0378">Hydrolase</keyword>
<feature type="binding site" evidence="16">
    <location>
        <position position="179"/>
    </location>
    <ligand>
        <name>substrate</name>
    </ligand>
</feature>
<feature type="binding site" evidence="17">
    <location>
        <position position="73"/>
    </location>
    <ligand>
        <name>Zn(2+)</name>
        <dbReference type="ChEBI" id="CHEBI:29105"/>
        <note>catalytic</note>
    </ligand>
</feature>
<accession>A0A078M916</accession>
<keyword evidence="10 14" id="KW-0560">Oxidoreductase</keyword>
<dbReference type="Gene3D" id="3.40.430.10">
    <property type="entry name" value="Dihydrofolate Reductase, subunit A"/>
    <property type="match status" value="1"/>
</dbReference>
<dbReference type="Pfam" id="PF00383">
    <property type="entry name" value="dCMP_cyt_deam_1"/>
    <property type="match status" value="1"/>
</dbReference>
<dbReference type="GO" id="GO:0050661">
    <property type="term" value="F:NADP binding"/>
    <property type="evidence" value="ECO:0007669"/>
    <property type="project" value="InterPro"/>
</dbReference>
<sequence>MNTYMNMAVNMANMAAGQTAVNPPVGAVIVKDGRVIGYGAHLKSGDLHAERAALNSCRESPAGADIYVTLEPCSHHGKTPPCTEAIIEAGIKRVYYAYRDTNDKVDGLKVLNNHGIETIHLGNTDVDELYRPFNIQLANKRPFITLKSAMSLDGKIAHRNGDSHWVSNDESRRDVHNLRHHHDGLLIGSHTLLNDNPHLTTRLSENDKHPVPVILLGSQTLREDMNIFKHPHKPIIYTSNEENVQFKDRAKIFFGNYNLTEILHILYEENIASLLVEGGSSIHTQFLNEKLFDDLIIYIAPKIFGYSEYQLHQGDPSGQLDLILHHVEKLESDIKLTYRRTPACLQD</sequence>
<feature type="binding site" evidence="17">
    <location>
        <position position="48"/>
    </location>
    <ligand>
        <name>Zn(2+)</name>
        <dbReference type="ChEBI" id="CHEBI:29105"/>
        <note>catalytic</note>
    </ligand>
</feature>
<evidence type="ECO:0000313" key="19">
    <source>
        <dbReference type="EMBL" id="CEA01927.1"/>
    </source>
</evidence>
<dbReference type="NCBIfam" id="TIGR00227">
    <property type="entry name" value="ribD_Cterm"/>
    <property type="match status" value="1"/>
</dbReference>
<dbReference type="STRING" id="1461582.BN1048_01538"/>
<dbReference type="EC" id="3.5.4.26" evidence="14"/>
<dbReference type="SUPFAM" id="SSF53597">
    <property type="entry name" value="Dihydrofolate reductase-like"/>
    <property type="match status" value="1"/>
</dbReference>
<dbReference type="InterPro" id="IPR002125">
    <property type="entry name" value="CMP_dCMP_dom"/>
</dbReference>
<evidence type="ECO:0000256" key="3">
    <source>
        <dbReference type="ARBA" id="ARBA00004910"/>
    </source>
</evidence>
<dbReference type="HOGENOM" id="CLU_036590_1_2_9"/>
<dbReference type="Proteomes" id="UP000044136">
    <property type="component" value="Unassembled WGS sequence"/>
</dbReference>
<comment type="pathway">
    <text evidence="3 14">Cofactor biosynthesis; riboflavin biosynthesis; 5-amino-6-(D-ribitylamino)uracil from GTP: step 3/4.</text>
</comment>
<dbReference type="EC" id="1.1.1.193" evidence="14"/>
<dbReference type="CDD" id="cd01284">
    <property type="entry name" value="Riboflavin_deaminase-reductase"/>
    <property type="match status" value="1"/>
</dbReference>
<keyword evidence="11" id="KW-0511">Multifunctional enzyme</keyword>
<dbReference type="AlphaFoldDB" id="A0A078M916"/>
<evidence type="ECO:0000256" key="5">
    <source>
        <dbReference type="ARBA" id="ARBA00007417"/>
    </source>
</evidence>
<gene>
    <name evidence="19" type="primary">ribD</name>
    <name evidence="19" type="ORF">BN1048_01538</name>
</gene>
<feature type="active site" description="Proton donor" evidence="15">
    <location>
        <position position="50"/>
    </location>
</feature>
<dbReference type="Gene3D" id="3.40.140.10">
    <property type="entry name" value="Cytidine Deaminase, domain 2"/>
    <property type="match status" value="1"/>
</dbReference>
<feature type="binding site" evidence="17">
    <location>
        <position position="82"/>
    </location>
    <ligand>
        <name>Zn(2+)</name>
        <dbReference type="ChEBI" id="CHEBI:29105"/>
        <note>catalytic</note>
    </ligand>
</feature>
<evidence type="ECO:0000256" key="9">
    <source>
        <dbReference type="ARBA" id="ARBA00022857"/>
    </source>
</evidence>
<evidence type="ECO:0000256" key="13">
    <source>
        <dbReference type="ARBA" id="ARBA00049886"/>
    </source>
</evidence>
<feature type="binding site" evidence="16">
    <location>
        <position position="165"/>
    </location>
    <ligand>
        <name>NADP(+)</name>
        <dbReference type="ChEBI" id="CHEBI:58349"/>
    </ligand>
</feature>
<feature type="binding site" evidence="16">
    <location>
        <position position="191"/>
    </location>
    <ligand>
        <name>NADP(+)</name>
        <dbReference type="ChEBI" id="CHEBI:58349"/>
    </ligand>
</feature>
<dbReference type="InterPro" id="IPR024072">
    <property type="entry name" value="DHFR-like_dom_sf"/>
</dbReference>
<comment type="pathway">
    <text evidence="2 14">Cofactor biosynthesis; riboflavin biosynthesis; 5-amino-6-(D-ribitylamino)uracil from GTP: step 2/4.</text>
</comment>
<comment type="cofactor">
    <cofactor evidence="14 17">
        <name>Zn(2+)</name>
        <dbReference type="ChEBI" id="CHEBI:29105"/>
    </cofactor>
    <text evidence="14 17">Binds 1 zinc ion.</text>
</comment>
<feature type="binding site" evidence="16">
    <location>
        <position position="202"/>
    </location>
    <ligand>
        <name>substrate</name>
    </ligand>
</feature>
<dbReference type="PROSITE" id="PS00903">
    <property type="entry name" value="CYT_DCMP_DEAMINASES_1"/>
    <property type="match status" value="1"/>
</dbReference>
<comment type="catalytic activity">
    <reaction evidence="12 14">
        <text>5-amino-6-(5-phospho-D-ribitylamino)uracil + NADP(+) = 5-amino-6-(5-phospho-D-ribosylamino)uracil + NADPH + H(+)</text>
        <dbReference type="Rhea" id="RHEA:17845"/>
        <dbReference type="ChEBI" id="CHEBI:15378"/>
        <dbReference type="ChEBI" id="CHEBI:57783"/>
        <dbReference type="ChEBI" id="CHEBI:58349"/>
        <dbReference type="ChEBI" id="CHEBI:58421"/>
        <dbReference type="ChEBI" id="CHEBI:58453"/>
        <dbReference type="EC" id="1.1.1.193"/>
    </reaction>
</comment>
<evidence type="ECO:0000256" key="6">
    <source>
        <dbReference type="ARBA" id="ARBA00022619"/>
    </source>
</evidence>
<feature type="binding site" evidence="16">
    <location>
        <position position="149"/>
    </location>
    <ligand>
        <name>NADP(+)</name>
        <dbReference type="ChEBI" id="CHEBI:58349"/>
    </ligand>
</feature>
<dbReference type="Pfam" id="PF01872">
    <property type="entry name" value="RibD_C"/>
    <property type="match status" value="1"/>
</dbReference>
<dbReference type="eggNOG" id="COG0117">
    <property type="taxonomic scope" value="Bacteria"/>
</dbReference>
<reference evidence="19 20" key="1">
    <citation type="submission" date="2014-07" db="EMBL/GenBank/DDBJ databases">
        <authorList>
            <person name="Urmite Genomes Urmite Genomes"/>
        </authorList>
    </citation>
    <scope>NUCLEOTIDE SEQUENCE [LARGE SCALE GENOMIC DNA]</scope>
    <source>
        <strain evidence="19 20">13MG44_air</strain>
    </source>
</reference>
<evidence type="ECO:0000256" key="10">
    <source>
        <dbReference type="ARBA" id="ARBA00023002"/>
    </source>
</evidence>
<evidence type="ECO:0000256" key="4">
    <source>
        <dbReference type="ARBA" id="ARBA00005259"/>
    </source>
</evidence>
<feature type="binding site" evidence="16">
    <location>
        <position position="199"/>
    </location>
    <ligand>
        <name>NADP(+)</name>
        <dbReference type="ChEBI" id="CHEBI:58349"/>
    </ligand>
</feature>
<evidence type="ECO:0000313" key="20">
    <source>
        <dbReference type="Proteomes" id="UP000044136"/>
    </source>
</evidence>
<dbReference type="GO" id="GO:0009231">
    <property type="term" value="P:riboflavin biosynthetic process"/>
    <property type="evidence" value="ECO:0007669"/>
    <property type="project" value="UniProtKB-UniPathway"/>
</dbReference>
<proteinExistence type="inferred from homology"/>
<dbReference type="InterPro" id="IPR002734">
    <property type="entry name" value="RibDG_C"/>
</dbReference>
<evidence type="ECO:0000259" key="18">
    <source>
        <dbReference type="PROSITE" id="PS51747"/>
    </source>
</evidence>
<evidence type="ECO:0000256" key="15">
    <source>
        <dbReference type="PIRSR" id="PIRSR006769-1"/>
    </source>
</evidence>